<name>A0ACA9RCU4_9GLOM</name>
<evidence type="ECO:0000313" key="1">
    <source>
        <dbReference type="EMBL" id="CAG8786713.1"/>
    </source>
</evidence>
<dbReference type="Proteomes" id="UP000789920">
    <property type="component" value="Unassembled WGS sequence"/>
</dbReference>
<organism evidence="1 2">
    <name type="scientific">Racocetra persica</name>
    <dbReference type="NCBI Taxonomy" id="160502"/>
    <lineage>
        <taxon>Eukaryota</taxon>
        <taxon>Fungi</taxon>
        <taxon>Fungi incertae sedis</taxon>
        <taxon>Mucoromycota</taxon>
        <taxon>Glomeromycotina</taxon>
        <taxon>Glomeromycetes</taxon>
        <taxon>Diversisporales</taxon>
        <taxon>Gigasporaceae</taxon>
        <taxon>Racocetra</taxon>
    </lineage>
</organism>
<proteinExistence type="predicted"/>
<accession>A0ACA9RCU4</accession>
<evidence type="ECO:0000313" key="2">
    <source>
        <dbReference type="Proteomes" id="UP000789920"/>
    </source>
</evidence>
<sequence length="370" mass="41973">FNPNIASDLKKERDKKHAKNLALIHSHSSKERWTSGNKQIDMVIKASRGEWKWIEPIQLTNITHLADGGLSTVYTATWHDNDCKDKEAKTVALKTINFTNNNASKALNEMANLSKFNFVNYTHGITKHLDSYAIVMNYFPGGDLRKFLQRNKNLSWDLRFEFLYRLLAQLSSLHSRGIIHGDLHSGNILINDVNTPFISDLGLSSVIMHKNATGDEVYGCIPYMAPELFVGKPHSPASDMYAMGIIMWEISAGALPFCDRNHNAFLIYDICKGLRPPTIEGTPECWIEVMERCWANNPMLRPDSFNLYTEVAELKGKPDVKKKLEEADEFQKEHPSSQGNGSHSITEYVNSFISCITEDELLDINYTIEN</sequence>
<dbReference type="EMBL" id="CAJVQC010048789">
    <property type="protein sequence ID" value="CAG8786713.1"/>
    <property type="molecule type" value="Genomic_DNA"/>
</dbReference>
<protein>
    <submittedName>
        <fullName evidence="1">35931_t:CDS:1</fullName>
    </submittedName>
</protein>
<gene>
    <name evidence="1" type="ORF">RPERSI_LOCUS18431</name>
</gene>
<feature type="non-terminal residue" evidence="1">
    <location>
        <position position="370"/>
    </location>
</feature>
<feature type="non-terminal residue" evidence="1">
    <location>
        <position position="1"/>
    </location>
</feature>
<comment type="caution">
    <text evidence="1">The sequence shown here is derived from an EMBL/GenBank/DDBJ whole genome shotgun (WGS) entry which is preliminary data.</text>
</comment>
<keyword evidence="2" id="KW-1185">Reference proteome</keyword>
<reference evidence="1" key="1">
    <citation type="submission" date="2021-06" db="EMBL/GenBank/DDBJ databases">
        <authorList>
            <person name="Kallberg Y."/>
            <person name="Tangrot J."/>
            <person name="Rosling A."/>
        </authorList>
    </citation>
    <scope>NUCLEOTIDE SEQUENCE</scope>
    <source>
        <strain evidence="1">MA461A</strain>
    </source>
</reference>